<evidence type="ECO:0000313" key="1">
    <source>
        <dbReference type="EMBL" id="EAX79690.1"/>
    </source>
</evidence>
<evidence type="ECO:0000313" key="2">
    <source>
        <dbReference type="Proteomes" id="UP000001542"/>
    </source>
</evidence>
<proteinExistence type="predicted"/>
<dbReference type="EMBL" id="DS119729">
    <property type="protein sequence ID" value="EAX79690.1"/>
    <property type="molecule type" value="Genomic_DNA"/>
</dbReference>
<dbReference type="InParanoid" id="A2GT27"/>
<keyword evidence="2" id="KW-1185">Reference proteome</keyword>
<dbReference type="Proteomes" id="UP000001542">
    <property type="component" value="Unassembled WGS sequence"/>
</dbReference>
<dbReference type="VEuPathDB" id="TrichDB:TVAG_393790"/>
<accession>A2GT27</accession>
<dbReference type="AlphaFoldDB" id="A2GT27"/>
<protein>
    <submittedName>
        <fullName evidence="1">Uncharacterized protein</fullName>
    </submittedName>
</protein>
<reference evidence="1" key="1">
    <citation type="submission" date="2006-10" db="EMBL/GenBank/DDBJ databases">
        <authorList>
            <person name="Amadeo P."/>
            <person name="Zhao Q."/>
            <person name="Wortman J."/>
            <person name="Fraser-Liggett C."/>
            <person name="Carlton J."/>
        </authorList>
    </citation>
    <scope>NUCLEOTIDE SEQUENCE</scope>
    <source>
        <strain evidence="1">G3</strain>
    </source>
</reference>
<organism evidence="1 2">
    <name type="scientific">Trichomonas vaginalis (strain ATCC PRA-98 / G3)</name>
    <dbReference type="NCBI Taxonomy" id="412133"/>
    <lineage>
        <taxon>Eukaryota</taxon>
        <taxon>Metamonada</taxon>
        <taxon>Parabasalia</taxon>
        <taxon>Trichomonadida</taxon>
        <taxon>Trichomonadidae</taxon>
        <taxon>Trichomonas</taxon>
    </lineage>
</organism>
<sequence length="136" mass="15787">MTDIDHLIREDLPPDIKEKLKFLGKLVHDPRFNAATLSDKKVEVLMDLIKASFDESYRNLIDQIVTITNISRSTLYNYRNAYLEDEKFNPKTAQLLVNRAIDDEGELLIANYIITEFIEKKFLFQYTNVPSNCGNV</sequence>
<reference evidence="1" key="2">
    <citation type="journal article" date="2007" name="Science">
        <title>Draft genome sequence of the sexually transmitted pathogen Trichomonas vaginalis.</title>
        <authorList>
            <person name="Carlton J.M."/>
            <person name="Hirt R.P."/>
            <person name="Silva J.C."/>
            <person name="Delcher A.L."/>
            <person name="Schatz M."/>
            <person name="Zhao Q."/>
            <person name="Wortman J.R."/>
            <person name="Bidwell S.L."/>
            <person name="Alsmark U.C.M."/>
            <person name="Besteiro S."/>
            <person name="Sicheritz-Ponten T."/>
            <person name="Noel C.J."/>
            <person name="Dacks J.B."/>
            <person name="Foster P.G."/>
            <person name="Simillion C."/>
            <person name="Van de Peer Y."/>
            <person name="Miranda-Saavedra D."/>
            <person name="Barton G.J."/>
            <person name="Westrop G.D."/>
            <person name="Mueller S."/>
            <person name="Dessi D."/>
            <person name="Fiori P.L."/>
            <person name="Ren Q."/>
            <person name="Paulsen I."/>
            <person name="Zhang H."/>
            <person name="Bastida-Corcuera F.D."/>
            <person name="Simoes-Barbosa A."/>
            <person name="Brown M.T."/>
            <person name="Hayes R.D."/>
            <person name="Mukherjee M."/>
            <person name="Okumura C.Y."/>
            <person name="Schneider R."/>
            <person name="Smith A.J."/>
            <person name="Vanacova S."/>
            <person name="Villalvazo M."/>
            <person name="Haas B.J."/>
            <person name="Pertea M."/>
            <person name="Feldblyum T.V."/>
            <person name="Utterback T.R."/>
            <person name="Shu C.L."/>
            <person name="Osoegawa K."/>
            <person name="de Jong P.J."/>
            <person name="Hrdy I."/>
            <person name="Horvathova L."/>
            <person name="Zubacova Z."/>
            <person name="Dolezal P."/>
            <person name="Malik S.B."/>
            <person name="Logsdon J.M. Jr."/>
            <person name="Henze K."/>
            <person name="Gupta A."/>
            <person name="Wang C.C."/>
            <person name="Dunne R.L."/>
            <person name="Upcroft J.A."/>
            <person name="Upcroft P."/>
            <person name="White O."/>
            <person name="Salzberg S.L."/>
            <person name="Tang P."/>
            <person name="Chiu C.-H."/>
            <person name="Lee Y.-S."/>
            <person name="Embley T.M."/>
            <person name="Coombs G.H."/>
            <person name="Mottram J.C."/>
            <person name="Tachezy J."/>
            <person name="Fraser-Liggett C.M."/>
            <person name="Johnson P.J."/>
        </authorList>
    </citation>
    <scope>NUCLEOTIDE SEQUENCE [LARGE SCALE GENOMIC DNA]</scope>
    <source>
        <strain evidence="1">G3</strain>
    </source>
</reference>
<dbReference type="VEuPathDB" id="TrichDB:TVAGG3_0522500"/>
<name>A2GT27_TRIV3</name>
<gene>
    <name evidence="1" type="ORF">TVAG_393790</name>
</gene>